<proteinExistence type="predicted"/>
<dbReference type="CDD" id="cd00063">
    <property type="entry name" value="FN3"/>
    <property type="match status" value="1"/>
</dbReference>
<accession>A0AAN8WPT9</accession>
<dbReference type="Proteomes" id="UP001381693">
    <property type="component" value="Unassembled WGS sequence"/>
</dbReference>
<dbReference type="EMBL" id="JAXCGZ010018995">
    <property type="protein sequence ID" value="KAK7066853.1"/>
    <property type="molecule type" value="Genomic_DNA"/>
</dbReference>
<gene>
    <name evidence="3" type="ORF">SK128_006833</name>
</gene>
<comment type="caution">
    <text evidence="3">The sequence shown here is derived from an EMBL/GenBank/DDBJ whole genome shotgun (WGS) entry which is preliminary data.</text>
</comment>
<sequence length="141" mass="15419">MDSNKLVFNISGESPHFFVKPLEAGHTYRAKVTSFNSRGRSHPSKPIILTLEKAEMHKSKDGSTANYFARTCYSSLPSMVPLPPSVFIMAVVGGVVLVSGALLLSALWWIKKKKTHAHSDSTHSQIVLKDNNPDLISKGGE</sequence>
<dbReference type="InterPro" id="IPR013783">
    <property type="entry name" value="Ig-like_fold"/>
</dbReference>
<dbReference type="AlphaFoldDB" id="A0AAN8WPT9"/>
<evidence type="ECO:0000313" key="4">
    <source>
        <dbReference type="Proteomes" id="UP001381693"/>
    </source>
</evidence>
<evidence type="ECO:0000259" key="2">
    <source>
        <dbReference type="PROSITE" id="PS50853"/>
    </source>
</evidence>
<reference evidence="3 4" key="1">
    <citation type="submission" date="2023-11" db="EMBL/GenBank/DDBJ databases">
        <title>Halocaridina rubra genome assembly.</title>
        <authorList>
            <person name="Smith C."/>
        </authorList>
    </citation>
    <scope>NUCLEOTIDE SEQUENCE [LARGE SCALE GENOMIC DNA]</scope>
    <source>
        <strain evidence="3">EP-1</strain>
        <tissue evidence="3">Whole</tissue>
    </source>
</reference>
<dbReference type="Gene3D" id="2.60.40.10">
    <property type="entry name" value="Immunoglobulins"/>
    <property type="match status" value="1"/>
</dbReference>
<evidence type="ECO:0000313" key="3">
    <source>
        <dbReference type="EMBL" id="KAK7066853.1"/>
    </source>
</evidence>
<keyword evidence="4" id="KW-1185">Reference proteome</keyword>
<keyword evidence="1" id="KW-1133">Transmembrane helix</keyword>
<name>A0AAN8WPT9_HALRR</name>
<keyword evidence="1" id="KW-0472">Membrane</keyword>
<keyword evidence="1" id="KW-0812">Transmembrane</keyword>
<dbReference type="SUPFAM" id="SSF49265">
    <property type="entry name" value="Fibronectin type III"/>
    <property type="match status" value="1"/>
</dbReference>
<feature type="domain" description="Fibronectin type-III" evidence="2">
    <location>
        <begin position="1"/>
        <end position="54"/>
    </location>
</feature>
<protein>
    <recommendedName>
        <fullName evidence="2">Fibronectin type-III domain-containing protein</fullName>
    </recommendedName>
</protein>
<organism evidence="3 4">
    <name type="scientific">Halocaridina rubra</name>
    <name type="common">Hawaiian red shrimp</name>
    <dbReference type="NCBI Taxonomy" id="373956"/>
    <lineage>
        <taxon>Eukaryota</taxon>
        <taxon>Metazoa</taxon>
        <taxon>Ecdysozoa</taxon>
        <taxon>Arthropoda</taxon>
        <taxon>Crustacea</taxon>
        <taxon>Multicrustacea</taxon>
        <taxon>Malacostraca</taxon>
        <taxon>Eumalacostraca</taxon>
        <taxon>Eucarida</taxon>
        <taxon>Decapoda</taxon>
        <taxon>Pleocyemata</taxon>
        <taxon>Caridea</taxon>
        <taxon>Atyoidea</taxon>
        <taxon>Atyidae</taxon>
        <taxon>Halocaridina</taxon>
    </lineage>
</organism>
<dbReference type="InterPro" id="IPR003961">
    <property type="entry name" value="FN3_dom"/>
</dbReference>
<evidence type="ECO:0000256" key="1">
    <source>
        <dbReference type="SAM" id="Phobius"/>
    </source>
</evidence>
<dbReference type="PROSITE" id="PS50853">
    <property type="entry name" value="FN3"/>
    <property type="match status" value="1"/>
</dbReference>
<dbReference type="InterPro" id="IPR036116">
    <property type="entry name" value="FN3_sf"/>
</dbReference>
<feature type="transmembrane region" description="Helical" evidence="1">
    <location>
        <begin position="86"/>
        <end position="110"/>
    </location>
</feature>